<dbReference type="FunFam" id="1.25.40.10:FF:001093">
    <property type="entry name" value="Pentatricopeptide repeat-containing protein At2g34400"/>
    <property type="match status" value="1"/>
</dbReference>
<protein>
    <recommendedName>
        <fullName evidence="5">Pentatricopeptide repeat-containing protein</fullName>
    </recommendedName>
</protein>
<organism evidence="3 4">
    <name type="scientific">Morella rubra</name>
    <name type="common">Chinese bayberry</name>
    <dbReference type="NCBI Taxonomy" id="262757"/>
    <lineage>
        <taxon>Eukaryota</taxon>
        <taxon>Viridiplantae</taxon>
        <taxon>Streptophyta</taxon>
        <taxon>Embryophyta</taxon>
        <taxon>Tracheophyta</taxon>
        <taxon>Spermatophyta</taxon>
        <taxon>Magnoliopsida</taxon>
        <taxon>eudicotyledons</taxon>
        <taxon>Gunneridae</taxon>
        <taxon>Pentapetalae</taxon>
        <taxon>rosids</taxon>
        <taxon>fabids</taxon>
        <taxon>Fagales</taxon>
        <taxon>Myricaceae</taxon>
        <taxon>Morella</taxon>
    </lineage>
</organism>
<dbReference type="GO" id="GO:0003723">
    <property type="term" value="F:RNA binding"/>
    <property type="evidence" value="ECO:0007669"/>
    <property type="project" value="InterPro"/>
</dbReference>
<dbReference type="FunFam" id="1.25.40.10:FF:000427">
    <property type="entry name" value="Pentatricopeptide repeat-containing protein chloroplastic"/>
    <property type="match status" value="1"/>
</dbReference>
<feature type="repeat" description="PPR" evidence="2">
    <location>
        <begin position="67"/>
        <end position="101"/>
    </location>
</feature>
<accession>A0A6A1WTA9</accession>
<dbReference type="AlphaFoldDB" id="A0A6A1WTA9"/>
<keyword evidence="1" id="KW-0677">Repeat</keyword>
<sequence length="464" mass="51409">MVTISRQIQSLVERSTTATHLLQLQSLAFKTAVDYDPEFVSRFVLSACSISVGFARLVFDSVPIVPPLFAWNTIIRAFTKSPAPIESVRLFSRLQRVGLQPDNFTYPFVLKACGRCSMVGEGGAVHSMITKAGLYFDRYVGNTLLRMYAACGAIQLARRVFDEMTVRDVVSWSSMIAGYVACSHLSDAFIVFQHMKLANEKPNSVTLVSLLSASTHLLDICKGESVHSYIIRNQMELDVALGTALLEMYTKCGHIEKAFQVFKSMGEKNLQSWTIMISGLADHGHGKDTISLFTEMEQAGLKPDSISFAGILSACSHLGLVDQGEKYFDQMVRIYKINPTMEHYGCRVDLLGRAGLIDKAYEIIKNMPMEPNSVIIRSFLGACRTHGRSFCLDDNLRKLLFKLEPELGANYVLAANVSSLSGCWDDAADLRVSMKQRRLMKFPGCSWVEANDGPAKVTMEGAVV</sequence>
<name>A0A6A1WTA9_9ROSI</name>
<gene>
    <name evidence="3" type="ORF">CJ030_MR1G013793</name>
</gene>
<dbReference type="InterPro" id="IPR002885">
    <property type="entry name" value="PPR_rpt"/>
</dbReference>
<dbReference type="InterPro" id="IPR046960">
    <property type="entry name" value="PPR_At4g14850-like_plant"/>
</dbReference>
<dbReference type="Pfam" id="PF01535">
    <property type="entry name" value="PPR"/>
    <property type="match status" value="1"/>
</dbReference>
<evidence type="ECO:0000313" key="4">
    <source>
        <dbReference type="Proteomes" id="UP000516437"/>
    </source>
</evidence>
<dbReference type="InterPro" id="IPR046848">
    <property type="entry name" value="E_motif"/>
</dbReference>
<proteinExistence type="predicted"/>
<dbReference type="OrthoDB" id="185373at2759"/>
<dbReference type="Pfam" id="PF20431">
    <property type="entry name" value="E_motif"/>
    <property type="match status" value="1"/>
</dbReference>
<keyword evidence="4" id="KW-1185">Reference proteome</keyword>
<evidence type="ECO:0008006" key="5">
    <source>
        <dbReference type="Google" id="ProtNLM"/>
    </source>
</evidence>
<dbReference type="EMBL" id="RXIC02000019">
    <property type="protein sequence ID" value="KAB1227913.1"/>
    <property type="molecule type" value="Genomic_DNA"/>
</dbReference>
<feature type="repeat" description="PPR" evidence="2">
    <location>
        <begin position="168"/>
        <end position="202"/>
    </location>
</feature>
<dbReference type="PANTHER" id="PTHR47926:SF436">
    <property type="entry name" value="PENTATRICOPEPTIDE REPEAT-CONTAINING PROTEIN ELI1, CHLOROPLASTIC-LIKE ISOFORM X2"/>
    <property type="match status" value="1"/>
</dbReference>
<reference evidence="3 4" key="1">
    <citation type="journal article" date="2019" name="Plant Biotechnol. J.">
        <title>The red bayberry genome and genetic basis of sex determination.</title>
        <authorList>
            <person name="Jia H.M."/>
            <person name="Jia H.J."/>
            <person name="Cai Q.L."/>
            <person name="Wang Y."/>
            <person name="Zhao H.B."/>
            <person name="Yang W.F."/>
            <person name="Wang G.Y."/>
            <person name="Li Y.H."/>
            <person name="Zhan D.L."/>
            <person name="Shen Y.T."/>
            <person name="Niu Q.F."/>
            <person name="Chang L."/>
            <person name="Qiu J."/>
            <person name="Zhao L."/>
            <person name="Xie H.B."/>
            <person name="Fu W.Y."/>
            <person name="Jin J."/>
            <person name="Li X.W."/>
            <person name="Jiao Y."/>
            <person name="Zhou C.C."/>
            <person name="Tu T."/>
            <person name="Chai C.Y."/>
            <person name="Gao J.L."/>
            <person name="Fan L.J."/>
            <person name="van de Weg E."/>
            <person name="Wang J.Y."/>
            <person name="Gao Z.S."/>
        </authorList>
    </citation>
    <scope>NUCLEOTIDE SEQUENCE [LARGE SCALE GENOMIC DNA]</scope>
    <source>
        <tissue evidence="3">Leaves</tissue>
    </source>
</reference>
<dbReference type="InterPro" id="IPR011990">
    <property type="entry name" value="TPR-like_helical_dom_sf"/>
</dbReference>
<dbReference type="Pfam" id="PF13041">
    <property type="entry name" value="PPR_2"/>
    <property type="match status" value="2"/>
</dbReference>
<dbReference type="GO" id="GO:0009451">
    <property type="term" value="P:RNA modification"/>
    <property type="evidence" value="ECO:0007669"/>
    <property type="project" value="InterPro"/>
</dbReference>
<evidence type="ECO:0000256" key="2">
    <source>
        <dbReference type="PROSITE-ProRule" id="PRU00708"/>
    </source>
</evidence>
<feature type="repeat" description="PPR" evidence="2">
    <location>
        <begin position="269"/>
        <end position="303"/>
    </location>
</feature>
<evidence type="ECO:0000256" key="1">
    <source>
        <dbReference type="ARBA" id="ARBA00022737"/>
    </source>
</evidence>
<dbReference type="Gene3D" id="1.25.40.10">
    <property type="entry name" value="Tetratricopeptide repeat domain"/>
    <property type="match status" value="3"/>
</dbReference>
<comment type="caution">
    <text evidence="3">The sequence shown here is derived from an EMBL/GenBank/DDBJ whole genome shotgun (WGS) entry which is preliminary data.</text>
</comment>
<dbReference type="NCBIfam" id="TIGR00756">
    <property type="entry name" value="PPR"/>
    <property type="match status" value="2"/>
</dbReference>
<dbReference type="PANTHER" id="PTHR47926">
    <property type="entry name" value="PENTATRICOPEPTIDE REPEAT-CONTAINING PROTEIN"/>
    <property type="match status" value="1"/>
</dbReference>
<evidence type="ECO:0000313" key="3">
    <source>
        <dbReference type="EMBL" id="KAB1227913.1"/>
    </source>
</evidence>
<dbReference type="Proteomes" id="UP000516437">
    <property type="component" value="Chromosome 1"/>
</dbReference>
<dbReference type="PROSITE" id="PS51375">
    <property type="entry name" value="PPR"/>
    <property type="match status" value="3"/>
</dbReference>